<dbReference type="InterPro" id="IPR036236">
    <property type="entry name" value="Znf_C2H2_sf"/>
</dbReference>
<evidence type="ECO:0000256" key="2">
    <source>
        <dbReference type="ARBA" id="ARBA00022833"/>
    </source>
</evidence>
<evidence type="ECO:0000313" key="8">
    <source>
        <dbReference type="EMBL" id="RXG44393.1"/>
    </source>
</evidence>
<dbReference type="GO" id="GO:0006351">
    <property type="term" value="P:DNA-templated transcription"/>
    <property type="evidence" value="ECO:0007669"/>
    <property type="project" value="InterPro"/>
</dbReference>
<dbReference type="Pfam" id="PF00172">
    <property type="entry name" value="Zn_clus"/>
    <property type="match status" value="1"/>
</dbReference>
<dbReference type="AlphaFoldDB" id="A0A444RT38"/>
<dbReference type="CDD" id="cd00067">
    <property type="entry name" value="GAL4"/>
    <property type="match status" value="1"/>
</dbReference>
<dbReference type="InterPro" id="IPR036864">
    <property type="entry name" value="Zn2-C6_fun-type_DNA-bd_sf"/>
</dbReference>
<proteinExistence type="predicted"/>
<evidence type="ECO:0000256" key="6">
    <source>
        <dbReference type="SAM" id="MobiDB-lite"/>
    </source>
</evidence>
<dbReference type="Pfam" id="PF04082">
    <property type="entry name" value="Fungal_trans"/>
    <property type="match status" value="1"/>
</dbReference>
<evidence type="ECO:0000313" key="9">
    <source>
        <dbReference type="Proteomes" id="UP000288725"/>
    </source>
</evidence>
<evidence type="ECO:0000256" key="5">
    <source>
        <dbReference type="ARBA" id="ARBA00023242"/>
    </source>
</evidence>
<dbReference type="PROSITE" id="PS50048">
    <property type="entry name" value="ZN2_CY6_FUNGAL_2"/>
    <property type="match status" value="1"/>
</dbReference>
<dbReference type="SMART" id="SM00066">
    <property type="entry name" value="GAL4"/>
    <property type="match status" value="1"/>
</dbReference>
<reference evidence="8 9" key="1">
    <citation type="submission" date="2018-12" db="EMBL/GenBank/DDBJ databases">
        <title>Genome of Verticillium dahliae isolate Getta Getta.</title>
        <authorList>
            <person name="Gardiner D.M."/>
        </authorList>
    </citation>
    <scope>NUCLEOTIDE SEQUENCE [LARGE SCALE GENOMIC DNA]</scope>
    <source>
        <strain evidence="8 9">Getta Getta</strain>
    </source>
</reference>
<keyword evidence="2" id="KW-0862">Zinc</keyword>
<evidence type="ECO:0000259" key="7">
    <source>
        <dbReference type="PROSITE" id="PS50048"/>
    </source>
</evidence>
<dbReference type="Proteomes" id="UP000288725">
    <property type="component" value="Chromosome 4"/>
</dbReference>
<dbReference type="Gene3D" id="4.10.240.10">
    <property type="entry name" value="Zn(2)-C6 fungal-type DNA-binding domain"/>
    <property type="match status" value="1"/>
</dbReference>
<dbReference type="GO" id="GO:0003677">
    <property type="term" value="F:DNA binding"/>
    <property type="evidence" value="ECO:0007669"/>
    <property type="project" value="InterPro"/>
</dbReference>
<feature type="domain" description="Zn(2)-C6 fungal-type" evidence="7">
    <location>
        <begin position="81"/>
        <end position="110"/>
    </location>
</feature>
<evidence type="ECO:0000256" key="4">
    <source>
        <dbReference type="ARBA" id="ARBA00023163"/>
    </source>
</evidence>
<gene>
    <name evidence="8" type="ORF">VDGE_04993</name>
</gene>
<dbReference type="EMBL" id="RSDZ01000082">
    <property type="protein sequence ID" value="RXG44393.1"/>
    <property type="molecule type" value="Genomic_DNA"/>
</dbReference>
<dbReference type="SUPFAM" id="SSF57667">
    <property type="entry name" value="beta-beta-alpha zinc fingers"/>
    <property type="match status" value="1"/>
</dbReference>
<evidence type="ECO:0000256" key="3">
    <source>
        <dbReference type="ARBA" id="ARBA00023015"/>
    </source>
</evidence>
<dbReference type="GO" id="GO:0000981">
    <property type="term" value="F:DNA-binding transcription factor activity, RNA polymerase II-specific"/>
    <property type="evidence" value="ECO:0007669"/>
    <property type="project" value="InterPro"/>
</dbReference>
<evidence type="ECO:0000256" key="1">
    <source>
        <dbReference type="ARBA" id="ARBA00022723"/>
    </source>
</evidence>
<dbReference type="PROSITE" id="PS00463">
    <property type="entry name" value="ZN2_CY6_FUNGAL_1"/>
    <property type="match status" value="1"/>
</dbReference>
<accession>A0A444RT38</accession>
<keyword evidence="3" id="KW-0805">Transcription regulation</keyword>
<feature type="region of interest" description="Disordered" evidence="6">
    <location>
        <begin position="1"/>
        <end position="27"/>
    </location>
</feature>
<protein>
    <recommendedName>
        <fullName evidence="7">Zn(2)-C6 fungal-type domain-containing protein</fullName>
    </recommendedName>
</protein>
<sequence length="608" mass="68647">MVFSRQKKTQAEHEYQRNTHLRRHESTHAENGRFSCPYCTKAFARRDVCRKHATSCLTKGNNRGRPSHEVQTIKRGQKPRACDACAHSKLACDLAEPCGRCVSRHSICSYNKVQRDPSNASGMDPLRIRKPYTRDARARLSIPFLLSMTDPKAETMIKSFFCEPMREAEIGGTEFDPEREFFPWNITDILMGDVEDELDLYDLFNQVPDIDHSSPALDARLAFIVAELGAVHARLSAMDASYSETFSIDSAKQVFTARNAKLFVSTFFRYTQPDFPVAHVASFSYEESSLELLLALILMGSMRAVPRDDALSTHTFFRVGEEYIFQRLREVVALEPRQKLPSKRVIEVLLAALNIHSMRALVNDKKVRRRTRTENLPVIVATIRSLGLLQMKHDNLPEDTPWDDFIRVETCIRLAAWAALIDWSQCGTFNSPPIIASAEMTGDFPCSEELWSAADATEFRLMASREAEASRSRTSLSHCLAVLMQDGWLGASHFPLEPVTLMNLYFLIGGLSASIVSARLMSTLSASAPVILSAIERWQELWDRETMRLGPEKVRASGLFRHSGGVAWLVRRSVEVSIGNGKQCAYTKGVDHDSLKELHDFLQMCRDT</sequence>
<dbReference type="PANTHER" id="PTHR47660">
    <property type="entry name" value="TRANSCRIPTION FACTOR WITH C2H2 AND ZN(2)-CYS(6) DNA BINDING DOMAIN (EUROFUNG)-RELATED-RELATED"/>
    <property type="match status" value="1"/>
</dbReference>
<dbReference type="SUPFAM" id="SSF57701">
    <property type="entry name" value="Zn2/Cys6 DNA-binding domain"/>
    <property type="match status" value="1"/>
</dbReference>
<organism evidence="8 9">
    <name type="scientific">Verticillium dahliae</name>
    <name type="common">Verticillium wilt</name>
    <dbReference type="NCBI Taxonomy" id="27337"/>
    <lineage>
        <taxon>Eukaryota</taxon>
        <taxon>Fungi</taxon>
        <taxon>Dikarya</taxon>
        <taxon>Ascomycota</taxon>
        <taxon>Pezizomycotina</taxon>
        <taxon>Sordariomycetes</taxon>
        <taxon>Hypocreomycetidae</taxon>
        <taxon>Glomerellales</taxon>
        <taxon>Plectosphaerellaceae</taxon>
        <taxon>Verticillium</taxon>
    </lineage>
</organism>
<dbReference type="Gene3D" id="3.30.160.60">
    <property type="entry name" value="Classic Zinc Finger"/>
    <property type="match status" value="1"/>
</dbReference>
<keyword evidence="4" id="KW-0804">Transcription</keyword>
<comment type="caution">
    <text evidence="8">The sequence shown here is derived from an EMBL/GenBank/DDBJ whole genome shotgun (WGS) entry which is preliminary data.</text>
</comment>
<dbReference type="InterPro" id="IPR007219">
    <property type="entry name" value="XnlR_reg_dom"/>
</dbReference>
<name>A0A444RT38_VERDA</name>
<dbReference type="InterPro" id="IPR001138">
    <property type="entry name" value="Zn2Cys6_DnaBD"/>
</dbReference>
<dbReference type="GO" id="GO:0008270">
    <property type="term" value="F:zinc ion binding"/>
    <property type="evidence" value="ECO:0007669"/>
    <property type="project" value="InterPro"/>
</dbReference>
<keyword evidence="5" id="KW-0539">Nucleus</keyword>
<keyword evidence="1" id="KW-0479">Metal-binding</keyword>